<proteinExistence type="predicted"/>
<reference evidence="2" key="1">
    <citation type="submission" date="2021-10" db="EMBL/GenBank/DDBJ databases">
        <title>Collection of gut derived symbiotic bacterial strains cultured from healthy donors.</title>
        <authorList>
            <person name="Lin H."/>
            <person name="Littmann E."/>
            <person name="Kohout C."/>
            <person name="Pamer E.G."/>
        </authorList>
    </citation>
    <scope>NUCLEOTIDE SEQUENCE</scope>
    <source>
        <strain evidence="2">DFI.2.94</strain>
    </source>
</reference>
<sequence length="417" mass="46440">MKNILLITLCFCTLVVKAQTQTNINEINSLFSSYSSFRAVNYGDSFTPAKNLRITTNGTKLEITYELQPGIVLRKCSITLDIQKCRIDRDMFDARKLSIYSQAGIDYVENSYEKDGKKYGSQKKEMLSYWRLETGNATLTDRLINGFLSIQTATKKQKIAPTPIHPLDNAEIDLITVSFTEPNSNNQLDKDETGCIKVRIKNNSANDAYGVRLLLTEIGTKSDNLYYDQVTNVSEIPSHTEVDINIPIKASSNIEHKQHFFKVELIYKNYVGAAKLSINSGNFNNGKGRKVIPMKKMVGNTYLIACKVNGLPLNFIFDTGASSVTLSRKEAVFMLKNGYLSTNDIIGQTSYQTADGDISIGTTIKLKKIEISGLVLYNIEASIINNDNAPLLLGQSALSKLGKIQIDYNNSTLTIIR</sequence>
<dbReference type="GO" id="GO:0008233">
    <property type="term" value="F:peptidase activity"/>
    <property type="evidence" value="ECO:0007669"/>
    <property type="project" value="UniProtKB-KW"/>
</dbReference>
<evidence type="ECO:0000313" key="3">
    <source>
        <dbReference type="Proteomes" id="UP001198806"/>
    </source>
</evidence>
<gene>
    <name evidence="2" type="ORF">LI194_04415</name>
</gene>
<protein>
    <submittedName>
        <fullName evidence="2">Retroviral-like aspartic protease family protein</fullName>
    </submittedName>
</protein>
<dbReference type="SUPFAM" id="SSF50630">
    <property type="entry name" value="Acid proteases"/>
    <property type="match status" value="1"/>
</dbReference>
<evidence type="ECO:0000256" key="1">
    <source>
        <dbReference type="SAM" id="SignalP"/>
    </source>
</evidence>
<dbReference type="GO" id="GO:0006508">
    <property type="term" value="P:proteolysis"/>
    <property type="evidence" value="ECO:0007669"/>
    <property type="project" value="UniProtKB-KW"/>
</dbReference>
<keyword evidence="1" id="KW-0732">Signal</keyword>
<feature type="signal peptide" evidence="1">
    <location>
        <begin position="1"/>
        <end position="18"/>
    </location>
</feature>
<dbReference type="Gene3D" id="2.40.70.10">
    <property type="entry name" value="Acid Proteases"/>
    <property type="match status" value="1"/>
</dbReference>
<feature type="chain" id="PRO_5042974141" evidence="1">
    <location>
        <begin position="19"/>
        <end position="417"/>
    </location>
</feature>
<name>A0AAP2VJM2_PARDI</name>
<dbReference type="AlphaFoldDB" id="A0AAP2VJM2"/>
<dbReference type="Proteomes" id="UP001198806">
    <property type="component" value="Unassembled WGS sequence"/>
</dbReference>
<keyword evidence="2" id="KW-0645">Protease</keyword>
<dbReference type="EMBL" id="JAJCNI010000004">
    <property type="protein sequence ID" value="MCB6517039.1"/>
    <property type="molecule type" value="Genomic_DNA"/>
</dbReference>
<accession>A0AAP2VJM2</accession>
<dbReference type="CDD" id="cd05483">
    <property type="entry name" value="retropepsin_like_bacteria"/>
    <property type="match status" value="1"/>
</dbReference>
<dbReference type="RefSeq" id="WP_225657930.1">
    <property type="nucleotide sequence ID" value="NZ_JADNDX010000009.1"/>
</dbReference>
<organism evidence="2 3">
    <name type="scientific">Parabacteroides distasonis</name>
    <dbReference type="NCBI Taxonomy" id="823"/>
    <lineage>
        <taxon>Bacteria</taxon>
        <taxon>Pseudomonadati</taxon>
        <taxon>Bacteroidota</taxon>
        <taxon>Bacteroidia</taxon>
        <taxon>Bacteroidales</taxon>
        <taxon>Tannerellaceae</taxon>
        <taxon>Parabacteroides</taxon>
    </lineage>
</organism>
<dbReference type="InterPro" id="IPR034122">
    <property type="entry name" value="Retropepsin-like_bacterial"/>
</dbReference>
<keyword evidence="2" id="KW-0378">Hydrolase</keyword>
<comment type="caution">
    <text evidence="2">The sequence shown here is derived from an EMBL/GenBank/DDBJ whole genome shotgun (WGS) entry which is preliminary data.</text>
</comment>
<evidence type="ECO:0000313" key="2">
    <source>
        <dbReference type="EMBL" id="MCB6517039.1"/>
    </source>
</evidence>
<dbReference type="Pfam" id="PF13975">
    <property type="entry name" value="gag-asp_proteas"/>
    <property type="match status" value="1"/>
</dbReference>
<dbReference type="InterPro" id="IPR021109">
    <property type="entry name" value="Peptidase_aspartic_dom_sf"/>
</dbReference>